<dbReference type="Gene3D" id="3.40.50.300">
    <property type="entry name" value="P-loop containing nucleotide triphosphate hydrolases"/>
    <property type="match status" value="1"/>
</dbReference>
<dbReference type="SUPFAM" id="SSF52540">
    <property type="entry name" value="P-loop containing nucleoside triphosphate hydrolases"/>
    <property type="match status" value="1"/>
</dbReference>
<dbReference type="Gene3D" id="1.10.20.140">
    <property type="match status" value="1"/>
</dbReference>
<dbReference type="FunFam" id="1.10.20.140:FF:000001">
    <property type="entry name" value="tRNA dimethylallyltransferase"/>
    <property type="match status" value="1"/>
</dbReference>
<evidence type="ECO:0000256" key="4">
    <source>
        <dbReference type="ARBA" id="ARBA00022679"/>
    </source>
</evidence>
<keyword evidence="5 10" id="KW-0819">tRNA processing</keyword>
<evidence type="ECO:0000256" key="2">
    <source>
        <dbReference type="ARBA" id="ARBA00003213"/>
    </source>
</evidence>
<keyword evidence="8 10" id="KW-0460">Magnesium</keyword>
<feature type="region of interest" description="Interaction with substrate tRNA" evidence="10">
    <location>
        <begin position="166"/>
        <end position="170"/>
    </location>
</feature>
<keyword evidence="6 10" id="KW-0547">Nucleotide-binding</keyword>
<evidence type="ECO:0000256" key="6">
    <source>
        <dbReference type="ARBA" id="ARBA00022741"/>
    </source>
</evidence>
<dbReference type="eggNOG" id="COG0324">
    <property type="taxonomic scope" value="Bacteria"/>
</dbReference>
<keyword evidence="15" id="KW-1185">Reference proteome</keyword>
<evidence type="ECO:0000256" key="13">
    <source>
        <dbReference type="RuleBase" id="RU003785"/>
    </source>
</evidence>
<dbReference type="EMBL" id="CP002657">
    <property type="protein sequence ID" value="AEB85902.1"/>
    <property type="molecule type" value="Genomic_DNA"/>
</dbReference>
<dbReference type="PANTHER" id="PTHR11088:SF60">
    <property type="entry name" value="TRNA DIMETHYLALLYLTRANSFERASE"/>
    <property type="match status" value="1"/>
</dbReference>
<dbReference type="GO" id="GO:0052381">
    <property type="term" value="F:tRNA dimethylallyltransferase activity"/>
    <property type="evidence" value="ECO:0007669"/>
    <property type="project" value="UniProtKB-UniRule"/>
</dbReference>
<dbReference type="Pfam" id="PF01715">
    <property type="entry name" value="IPPT"/>
    <property type="match status" value="1"/>
</dbReference>
<keyword evidence="7 10" id="KW-0067">ATP-binding</keyword>
<evidence type="ECO:0000256" key="10">
    <source>
        <dbReference type="HAMAP-Rule" id="MF_00185"/>
    </source>
</evidence>
<sequence>MPAERIPAVALAGPTASGKTAAAFAIADALAPQLPVEIVSVDSALVYRGMDIGTAKPTREELAHVPHHLIDIRDPLQPYSAAEFVQDATRLIAEIRARGALPLLVGGTMLYFKALLDGMDDMPPADAAVRARLDAQAAAIGWPAMHAELARVDPATAARLAPGDSQRIQRALEVWHISGRPLSSFHTTKTGAASARPMGAASLFSLEPQDRAWLHERIALRFHAMLAAGFLDEVMRLRARGDLHADLPSMRCVGYRQAWESLDGLHPLASLPERGIAATRQLAKRQITWLRSMPQRHAIACDAPDATARLLQAVRRHLGA</sequence>
<keyword evidence="4 10" id="KW-0808">Transferase</keyword>
<feature type="region of interest" description="Interaction with substrate tRNA" evidence="10">
    <location>
        <begin position="42"/>
        <end position="45"/>
    </location>
</feature>
<dbReference type="STRING" id="596154.Alide2_3576"/>
<dbReference type="InterPro" id="IPR018022">
    <property type="entry name" value="IPT"/>
</dbReference>
<evidence type="ECO:0000313" key="14">
    <source>
        <dbReference type="EMBL" id="AEB85902.1"/>
    </source>
</evidence>
<dbReference type="GO" id="GO:0005524">
    <property type="term" value="F:ATP binding"/>
    <property type="evidence" value="ECO:0007669"/>
    <property type="project" value="UniProtKB-UniRule"/>
</dbReference>
<dbReference type="EC" id="2.5.1.75" evidence="10"/>
<dbReference type="KEGG" id="adk:Alide2_3576"/>
<dbReference type="InterPro" id="IPR027417">
    <property type="entry name" value="P-loop_NTPase"/>
</dbReference>
<feature type="binding site" evidence="10">
    <location>
        <begin position="15"/>
        <end position="20"/>
    </location>
    <ligand>
        <name>substrate</name>
    </ligand>
</feature>
<comment type="function">
    <text evidence="2 10 12">Catalyzes the transfer of a dimethylallyl group onto the adenine at position 37 in tRNAs that read codons beginning with uridine, leading to the formation of N6-(dimethylallyl)adenosine (i(6)A).</text>
</comment>
<feature type="region of interest" description="Interaction with substrate tRNA" evidence="10">
    <location>
        <begin position="251"/>
        <end position="256"/>
    </location>
</feature>
<comment type="catalytic activity">
    <reaction evidence="9 10 11">
        <text>adenosine(37) in tRNA + dimethylallyl diphosphate = N(6)-dimethylallyladenosine(37) in tRNA + diphosphate</text>
        <dbReference type="Rhea" id="RHEA:26482"/>
        <dbReference type="Rhea" id="RHEA-COMP:10162"/>
        <dbReference type="Rhea" id="RHEA-COMP:10375"/>
        <dbReference type="ChEBI" id="CHEBI:33019"/>
        <dbReference type="ChEBI" id="CHEBI:57623"/>
        <dbReference type="ChEBI" id="CHEBI:74411"/>
        <dbReference type="ChEBI" id="CHEBI:74415"/>
        <dbReference type="EC" id="2.5.1.75"/>
    </reaction>
</comment>
<dbReference type="RefSeq" id="WP_013722786.1">
    <property type="nucleotide sequence ID" value="NC_015422.1"/>
</dbReference>
<accession>F4GCH0</accession>
<name>F4GCH0_ALIDK</name>
<evidence type="ECO:0000256" key="3">
    <source>
        <dbReference type="ARBA" id="ARBA00005842"/>
    </source>
</evidence>
<dbReference type="Proteomes" id="UP000007938">
    <property type="component" value="Chromosome"/>
</dbReference>
<comment type="subunit">
    <text evidence="10">Monomer.</text>
</comment>
<feature type="site" description="Interaction with substrate tRNA" evidence="10">
    <location>
        <position position="108"/>
    </location>
</feature>
<protein>
    <recommendedName>
        <fullName evidence="10">tRNA dimethylallyltransferase</fullName>
        <ecNumber evidence="10">2.5.1.75</ecNumber>
    </recommendedName>
    <alternativeName>
        <fullName evidence="10">Dimethylallyl diphosphate:tRNA dimethylallyltransferase</fullName>
        <shortName evidence="10">DMAPP:tRNA dimethylallyltransferase</shortName>
        <shortName evidence="10">DMATase</shortName>
    </alternativeName>
    <alternativeName>
        <fullName evidence="10">Isopentenyl-diphosphate:tRNA isopentenyltransferase</fullName>
        <shortName evidence="10">IPP transferase</shortName>
        <shortName evidence="10">IPPT</shortName>
        <shortName evidence="10">IPTase</shortName>
    </alternativeName>
</protein>
<evidence type="ECO:0000256" key="7">
    <source>
        <dbReference type="ARBA" id="ARBA00022840"/>
    </source>
</evidence>
<dbReference type="GO" id="GO:0006400">
    <property type="term" value="P:tRNA modification"/>
    <property type="evidence" value="ECO:0007669"/>
    <property type="project" value="TreeGrafter"/>
</dbReference>
<dbReference type="HOGENOM" id="CLU_032616_0_0_4"/>
<dbReference type="NCBIfam" id="TIGR00174">
    <property type="entry name" value="miaA"/>
    <property type="match status" value="1"/>
</dbReference>
<evidence type="ECO:0000256" key="5">
    <source>
        <dbReference type="ARBA" id="ARBA00022694"/>
    </source>
</evidence>
<feature type="site" description="Interaction with substrate tRNA" evidence="10">
    <location>
        <position position="130"/>
    </location>
</feature>
<dbReference type="AlphaFoldDB" id="F4GCH0"/>
<reference evidence="14 15" key="1">
    <citation type="journal article" date="2011" name="J. Bacteriol.">
        <title>Genome Sequences of Alicycliphilus denitrificans Strains BC and K601T.</title>
        <authorList>
            <person name="Oosterkamp M.J."/>
            <person name="Veuskens T."/>
            <person name="Plugge C.M."/>
            <person name="Langenhoff A.A."/>
            <person name="Gerritse J."/>
            <person name="van Berkel W.J."/>
            <person name="Pieper D.H."/>
            <person name="Junca H."/>
            <person name="Goodwin L.A."/>
            <person name="Daligault H.E."/>
            <person name="Bruce D.C."/>
            <person name="Detter J.C."/>
            <person name="Tapia R."/>
            <person name="Han C.S."/>
            <person name="Land M.L."/>
            <person name="Hauser L.J."/>
            <person name="Smidt H."/>
            <person name="Stams A.J."/>
        </authorList>
    </citation>
    <scope>NUCLEOTIDE SEQUENCE [LARGE SCALE GENOMIC DNA]</scope>
    <source>
        <strain evidence="15">DSM 14773 / CIP 107495 / K601</strain>
    </source>
</reference>
<evidence type="ECO:0000256" key="8">
    <source>
        <dbReference type="ARBA" id="ARBA00022842"/>
    </source>
</evidence>
<gene>
    <name evidence="10" type="primary">miaA</name>
    <name evidence="14" type="ordered locus">Alide2_3576</name>
</gene>
<evidence type="ECO:0000256" key="12">
    <source>
        <dbReference type="RuleBase" id="RU003784"/>
    </source>
</evidence>
<dbReference type="PANTHER" id="PTHR11088">
    <property type="entry name" value="TRNA DIMETHYLALLYLTRANSFERASE"/>
    <property type="match status" value="1"/>
</dbReference>
<evidence type="ECO:0000256" key="1">
    <source>
        <dbReference type="ARBA" id="ARBA00001946"/>
    </source>
</evidence>
<evidence type="ECO:0000313" key="15">
    <source>
        <dbReference type="Proteomes" id="UP000007938"/>
    </source>
</evidence>
<comment type="cofactor">
    <cofactor evidence="1 10">
        <name>Mg(2+)</name>
        <dbReference type="ChEBI" id="CHEBI:18420"/>
    </cofactor>
</comment>
<evidence type="ECO:0000256" key="9">
    <source>
        <dbReference type="ARBA" id="ARBA00049563"/>
    </source>
</evidence>
<dbReference type="HAMAP" id="MF_00185">
    <property type="entry name" value="IPP_trans"/>
    <property type="match status" value="1"/>
</dbReference>
<reference evidence="14 15" key="2">
    <citation type="submission" date="2011-04" db="EMBL/GenBank/DDBJ databases">
        <title>Complete sequence of chromosome of Alicycliphilus denitrificans K601.</title>
        <authorList>
            <consortium name="US DOE Joint Genome Institute"/>
            <person name="Lucas S."/>
            <person name="Han J."/>
            <person name="Lapidus A."/>
            <person name="Cheng J.-F."/>
            <person name="Goodwin L."/>
            <person name="Pitluck S."/>
            <person name="Peters L."/>
            <person name="Zeytun A."/>
            <person name="Detter J.C."/>
            <person name="Han C."/>
            <person name="Tapia R."/>
            <person name="Land M."/>
            <person name="Hauser L."/>
            <person name="Kyrpides N."/>
            <person name="Ivanova N."/>
            <person name="Mikhailova N."/>
            <person name="Pagani I."/>
            <person name="Oosterkamp M."/>
            <person name="Pieper D."/>
            <person name="van Berkel W."/>
            <person name="Langenhoff A."/>
            <person name="Smidt H."/>
            <person name="Stams A."/>
            <person name="Woyke T."/>
        </authorList>
    </citation>
    <scope>NUCLEOTIDE SEQUENCE [LARGE SCALE GENOMIC DNA]</scope>
    <source>
        <strain evidence="15">DSM 14773 / CIP 107495 / K601</strain>
    </source>
</reference>
<organism evidence="14 15">
    <name type="scientific">Alicycliphilus denitrificans (strain DSM 14773 / CIP 107495 / K601)</name>
    <dbReference type="NCBI Taxonomy" id="596154"/>
    <lineage>
        <taxon>Bacteria</taxon>
        <taxon>Pseudomonadati</taxon>
        <taxon>Pseudomonadota</taxon>
        <taxon>Betaproteobacteria</taxon>
        <taxon>Burkholderiales</taxon>
        <taxon>Comamonadaceae</taxon>
        <taxon>Alicycliphilus</taxon>
    </lineage>
</organism>
<dbReference type="InterPro" id="IPR039657">
    <property type="entry name" value="Dimethylallyltransferase"/>
</dbReference>
<comment type="similarity">
    <text evidence="3 10 13">Belongs to the IPP transferase family.</text>
</comment>
<feature type="binding site" evidence="10">
    <location>
        <begin position="13"/>
        <end position="20"/>
    </location>
    <ligand>
        <name>ATP</name>
        <dbReference type="ChEBI" id="CHEBI:30616"/>
    </ligand>
</feature>
<proteinExistence type="inferred from homology"/>
<dbReference type="OrthoDB" id="9776390at2"/>
<evidence type="ECO:0000256" key="11">
    <source>
        <dbReference type="RuleBase" id="RU003783"/>
    </source>
</evidence>
<feature type="region of interest" description="Interaction with substrate tRNA" evidence="10">
    <location>
        <begin position="284"/>
        <end position="291"/>
    </location>
</feature>